<accession>A0A0J9X2Y1</accession>
<evidence type="ECO:0000313" key="11">
    <source>
        <dbReference type="EMBL" id="CDO51450.1"/>
    </source>
</evidence>
<dbReference type="EMBL" id="CCBN010000001">
    <property type="protein sequence ID" value="CDO51450.1"/>
    <property type="molecule type" value="Genomic_DNA"/>
</dbReference>
<evidence type="ECO:0000259" key="9">
    <source>
        <dbReference type="Pfam" id="PF00082"/>
    </source>
</evidence>
<dbReference type="Proteomes" id="UP000242525">
    <property type="component" value="Unassembled WGS sequence"/>
</dbReference>
<evidence type="ECO:0000313" key="12">
    <source>
        <dbReference type="Proteomes" id="UP000242525"/>
    </source>
</evidence>
<dbReference type="PANTHER" id="PTHR43806:SF66">
    <property type="entry name" value="SERIN ENDOPEPTIDASE"/>
    <property type="match status" value="1"/>
</dbReference>
<sequence length="1403" mass="150866">MLIHSFLLASTLSLAVSGVSATAAADSAEFFVPGRFIVEYQPELTKRSTLTASNPHEDFHQALAAIHPAGGVRSHFNYSSPLFTGASFSIHDSPDAIARLKSLPNVLNIWPVKRFDVLQTDATDMKQTSHAFGERNWNPHAHTGVAELHSKGLSGQNITIAIIDTGVDYTHPALGGGIGPGHKIVGGYNFVGPLSGTSSNNKTGPSNSQIDQYNPLDCQGHGTHVAGIIAAKDDQNIVGVAPNATIRAYKIFGCSGGTSEDIVIAALQTAFRDGADIITASVGLSGQGLLDGPANLIASRLVEYGVFVSIAAGNSGIEGPRYPSSPGAGEYVTAVGSAESNAILTWNATAHSSSGESITFKYSTARGVLPNISDTTFPVDFLADNADDCTALAAHAANGSALLLPLSSACENAKLYTAAQNNGYKVVLRYTDNPLKYSVPTYSVQGFSIDVFGIAADLGAWARNQTKAGHNLTISLDTLAAQPGVIEADTPRYVSEFSTWGPHFENGLFYPALVAPGGSILSTWLDGRYSIMSGSSMATPYIAGVAALYFESLGSARFTNRSKNYAIELRKRLITSADALKLSSDGGDDDSNDLAPLIQQGAGFVNAERVVNSRSVIASKPSLNLGSSSNLTTNFTITLQNFNDQPVIYNLSHVAAVTVLTRGTALSVNKHFPPYSHVSLSPTFGKSTFTVNANSTADIAVNFTIPSSLSAAFAPVFQGKIVITGNNGDSLGVPYVGTLLTANTSSATYGTWSTDSDRPRIYGFDASSGSSFEVTDEKTPAQIISSSNVTPQLVFGLADAASYLTFGLVDADFSLESNFSAPLVPNKNGFINHLSGNTFDDGFPAAFIGRTTNDAIIPLKFFANGSDIPSGSYRVVGALLPAPYRPEVNVTANWVTYLSAPFQYTNDGVDNSTSRYAPLNTRSGAVIFTEKTVSSASSGASYLESPYDPVEISIRMRGSNITKGTTAEIGLPSELTGFPDQLNGWSKKFEKIANITIAPPTNSSSGSTVKFLFLKDVETRDLEGALSLYARLKDPKKYASGGAHRVFFGFTDGANGVSYSSLTVGSASSNLTPALKINEPLGGNTDIKVLEVAIPTQEWTRGKVTYILPDDSKFDAGLLESDAQLLQINTPADSAISNNVSFTYKIVESNKLTVDLVVNSGKPSTVRLAVPVPAAQFPAGGFHQFQATVLLEDTTSSSDVVYNLRAVLADALPIREEEVMFRGTDFTFVQDAYAAKSYEHIPAYLREAYYAQFSRRYDRKGAQAQFFGRPYDRKEAQAQFFGRPYDRKEAQAQFFGRPYDRKEAQAQFFGRPYDRKEAQAQFFGRPYDRKEAQAQFFGRPYDRKEAQAQFFGRPYDRKEAQAQFFGRPYDRKEAQAQFFDRPYELKNAEAQFFGRPYDRKEAQ</sequence>
<gene>
    <name evidence="11" type="ORF">BN980_GECA01s06406g</name>
</gene>
<comment type="caution">
    <text evidence="11">The sequence shown here is derived from an EMBL/GenBank/DDBJ whole genome shotgun (WGS) entry which is preliminary data.</text>
</comment>
<keyword evidence="2 7" id="KW-0645">Protease</keyword>
<evidence type="ECO:0008006" key="13">
    <source>
        <dbReference type="Google" id="ProtNLM"/>
    </source>
</evidence>
<dbReference type="InterPro" id="IPR010435">
    <property type="entry name" value="C5a/SBT2-like_Fn3"/>
</dbReference>
<dbReference type="CDD" id="cd07489">
    <property type="entry name" value="Peptidases_S8_5"/>
    <property type="match status" value="1"/>
</dbReference>
<reference evidence="11" key="1">
    <citation type="submission" date="2014-03" db="EMBL/GenBank/DDBJ databases">
        <authorList>
            <person name="Casaregola S."/>
        </authorList>
    </citation>
    <scope>NUCLEOTIDE SEQUENCE [LARGE SCALE GENOMIC DNA]</scope>
    <source>
        <strain evidence="11">CLIB 918</strain>
    </source>
</reference>
<dbReference type="InterPro" id="IPR015500">
    <property type="entry name" value="Peptidase_S8_subtilisin-rel"/>
</dbReference>
<dbReference type="OrthoDB" id="4090904at2759"/>
<dbReference type="InterPro" id="IPR036852">
    <property type="entry name" value="Peptidase_S8/S53_dom_sf"/>
</dbReference>
<evidence type="ECO:0000256" key="2">
    <source>
        <dbReference type="ARBA" id="ARBA00022670"/>
    </source>
</evidence>
<dbReference type="InterPro" id="IPR000209">
    <property type="entry name" value="Peptidase_S8/S53_dom"/>
</dbReference>
<feature type="domain" description="C5a peptidase/Subtilisin-like protease SBT2-like Fn3-like" evidence="10">
    <location>
        <begin position="631"/>
        <end position="736"/>
    </location>
</feature>
<dbReference type="Pfam" id="PF06280">
    <property type="entry name" value="fn3_5"/>
    <property type="match status" value="1"/>
</dbReference>
<dbReference type="GO" id="GO:0004252">
    <property type="term" value="F:serine-type endopeptidase activity"/>
    <property type="evidence" value="ECO:0007669"/>
    <property type="project" value="UniProtKB-UniRule"/>
</dbReference>
<feature type="non-terminal residue" evidence="11">
    <location>
        <position position="1"/>
    </location>
</feature>
<evidence type="ECO:0000259" key="10">
    <source>
        <dbReference type="Pfam" id="PF06280"/>
    </source>
</evidence>
<dbReference type="InterPro" id="IPR050131">
    <property type="entry name" value="Peptidase_S8_subtilisin-like"/>
</dbReference>
<dbReference type="Gene3D" id="2.60.40.1710">
    <property type="entry name" value="Subtilisin-like superfamily"/>
    <property type="match status" value="1"/>
</dbReference>
<dbReference type="STRING" id="1173061.A0A0J9X2Y1"/>
<comment type="similarity">
    <text evidence="1 7">Belongs to the peptidase S8 family.</text>
</comment>
<feature type="signal peptide" evidence="8">
    <location>
        <begin position="1"/>
        <end position="21"/>
    </location>
</feature>
<dbReference type="InterPro" id="IPR034187">
    <property type="entry name" value="Peptidases_S8_5"/>
</dbReference>
<keyword evidence="4 7" id="KW-0378">Hydrolase</keyword>
<proteinExistence type="inferred from homology"/>
<keyword evidence="3 8" id="KW-0732">Signal</keyword>
<dbReference type="SUPFAM" id="SSF52743">
    <property type="entry name" value="Subtilisin-like"/>
    <property type="match status" value="1"/>
</dbReference>
<evidence type="ECO:0000256" key="5">
    <source>
        <dbReference type="ARBA" id="ARBA00022825"/>
    </source>
</evidence>
<dbReference type="PROSITE" id="PS51892">
    <property type="entry name" value="SUBTILASE"/>
    <property type="match status" value="1"/>
</dbReference>
<keyword evidence="5 7" id="KW-0720">Serine protease</keyword>
<keyword evidence="12" id="KW-1185">Reference proteome</keyword>
<protein>
    <recommendedName>
        <fullName evidence="13">Peptidase S8/S53 domain-containing protein</fullName>
    </recommendedName>
</protein>
<evidence type="ECO:0000256" key="6">
    <source>
        <dbReference type="PIRSR" id="PIRSR615500-1"/>
    </source>
</evidence>
<organism evidence="11 12">
    <name type="scientific">Geotrichum candidum</name>
    <name type="common">Oospora lactis</name>
    <name type="synonym">Dipodascus geotrichum</name>
    <dbReference type="NCBI Taxonomy" id="1173061"/>
    <lineage>
        <taxon>Eukaryota</taxon>
        <taxon>Fungi</taxon>
        <taxon>Dikarya</taxon>
        <taxon>Ascomycota</taxon>
        <taxon>Saccharomycotina</taxon>
        <taxon>Dipodascomycetes</taxon>
        <taxon>Dipodascales</taxon>
        <taxon>Dipodascaceae</taxon>
        <taxon>Geotrichum</taxon>
    </lineage>
</organism>
<name>A0A0J9X2Y1_GEOCN</name>
<dbReference type="GO" id="GO:0016020">
    <property type="term" value="C:membrane"/>
    <property type="evidence" value="ECO:0007669"/>
    <property type="project" value="InterPro"/>
</dbReference>
<feature type="non-terminal residue" evidence="11">
    <location>
        <position position="1403"/>
    </location>
</feature>
<feature type="active site" description="Charge relay system" evidence="6 7">
    <location>
        <position position="164"/>
    </location>
</feature>
<evidence type="ECO:0000256" key="3">
    <source>
        <dbReference type="ARBA" id="ARBA00022729"/>
    </source>
</evidence>
<dbReference type="PROSITE" id="PS00137">
    <property type="entry name" value="SUBTILASE_HIS"/>
    <property type="match status" value="1"/>
</dbReference>
<evidence type="ECO:0000256" key="1">
    <source>
        <dbReference type="ARBA" id="ARBA00011073"/>
    </source>
</evidence>
<dbReference type="PROSITE" id="PS00136">
    <property type="entry name" value="SUBTILASE_ASP"/>
    <property type="match status" value="1"/>
</dbReference>
<evidence type="ECO:0000256" key="4">
    <source>
        <dbReference type="ARBA" id="ARBA00022801"/>
    </source>
</evidence>
<dbReference type="GO" id="GO:0006508">
    <property type="term" value="P:proteolysis"/>
    <property type="evidence" value="ECO:0007669"/>
    <property type="project" value="UniProtKB-KW"/>
</dbReference>
<feature type="active site" description="Charge relay system" evidence="6 7">
    <location>
        <position position="536"/>
    </location>
</feature>
<evidence type="ECO:0000256" key="8">
    <source>
        <dbReference type="SAM" id="SignalP"/>
    </source>
</evidence>
<dbReference type="PANTHER" id="PTHR43806">
    <property type="entry name" value="PEPTIDASE S8"/>
    <property type="match status" value="1"/>
</dbReference>
<dbReference type="Gene3D" id="3.40.50.200">
    <property type="entry name" value="Peptidase S8/S53 domain"/>
    <property type="match status" value="2"/>
</dbReference>
<dbReference type="InterPro" id="IPR023827">
    <property type="entry name" value="Peptidase_S8_Asp-AS"/>
</dbReference>
<evidence type="ECO:0000256" key="7">
    <source>
        <dbReference type="PROSITE-ProRule" id="PRU01240"/>
    </source>
</evidence>
<dbReference type="InterPro" id="IPR022398">
    <property type="entry name" value="Peptidase_S8_His-AS"/>
</dbReference>
<dbReference type="Pfam" id="PF00082">
    <property type="entry name" value="Peptidase_S8"/>
    <property type="match status" value="1"/>
</dbReference>
<feature type="domain" description="Peptidase S8/S53" evidence="9">
    <location>
        <begin position="155"/>
        <end position="603"/>
    </location>
</feature>
<feature type="chain" id="PRO_5005325583" description="Peptidase S8/S53 domain-containing protein" evidence="8">
    <location>
        <begin position="22"/>
        <end position="1403"/>
    </location>
</feature>
<dbReference type="PRINTS" id="PR00723">
    <property type="entry name" value="SUBTILISIN"/>
</dbReference>
<feature type="active site" description="Charge relay system" evidence="6 7">
    <location>
        <position position="221"/>
    </location>
</feature>